<proteinExistence type="inferred from homology"/>
<comment type="similarity">
    <text evidence="2">In the C-terminal section; belongs to the eukaryotic ribosomal protein eS31 family.</text>
</comment>
<dbReference type="GO" id="GO:0003735">
    <property type="term" value="F:structural constituent of ribosome"/>
    <property type="evidence" value="ECO:0007669"/>
    <property type="project" value="InterPro"/>
</dbReference>
<evidence type="ECO:0000256" key="5">
    <source>
        <dbReference type="ARBA" id="ARBA00022980"/>
    </source>
</evidence>
<dbReference type="InterPro" id="IPR011332">
    <property type="entry name" value="Ribosomal_zn-bd"/>
</dbReference>
<keyword evidence="10" id="KW-1185">Reference proteome</keyword>
<dbReference type="Proteomes" id="UP000054937">
    <property type="component" value="Unassembled WGS sequence"/>
</dbReference>
<evidence type="ECO:0000256" key="6">
    <source>
        <dbReference type="ARBA" id="ARBA00023274"/>
    </source>
</evidence>
<evidence type="ECO:0000256" key="2">
    <source>
        <dbReference type="ARBA" id="ARBA00009891"/>
    </source>
</evidence>
<sequence length="191" mass="21222">MQVFLKTLQGETIPCQISEGQTVAELKQQLAQQFGYDMEHIKLVSEGHVLSEAELLLLALTEESTVYMTAGLDGGKKKKKKKQYTTKKKTKHHHVSVKLATLKFYSVDEKSGQVTHQRKVCPSCSNGYFMAKHYDRHYCGKCHVSFKLDPATIKANLAELQKRQTAKAAVAAETKPAAAAGGAKDKKKKKK</sequence>
<keyword evidence="4" id="KW-0862">Zinc</keyword>
<feature type="domain" description="Ubiquitin-like" evidence="8">
    <location>
        <begin position="1"/>
        <end position="75"/>
    </location>
</feature>
<keyword evidence="6" id="KW-0687">Ribonucleoprotein</keyword>
<evidence type="ECO:0000313" key="9">
    <source>
        <dbReference type="EMBL" id="KRX00193.1"/>
    </source>
</evidence>
<comment type="similarity">
    <text evidence="1">In the N-terminal section; belongs to the ubiquitin family.</text>
</comment>
<dbReference type="SUPFAM" id="SSF57829">
    <property type="entry name" value="Zn-binding ribosomal proteins"/>
    <property type="match status" value="1"/>
</dbReference>
<dbReference type="AlphaFoldDB" id="A0A0V0QD96"/>
<reference evidence="9 10" key="1">
    <citation type="journal article" date="2015" name="Sci. Rep.">
        <title>Genome of the facultative scuticociliatosis pathogen Pseudocohnilembus persalinus provides insight into its virulence through horizontal gene transfer.</title>
        <authorList>
            <person name="Xiong J."/>
            <person name="Wang G."/>
            <person name="Cheng J."/>
            <person name="Tian M."/>
            <person name="Pan X."/>
            <person name="Warren A."/>
            <person name="Jiang C."/>
            <person name="Yuan D."/>
            <person name="Miao W."/>
        </authorList>
    </citation>
    <scope>NUCLEOTIDE SEQUENCE [LARGE SCALE GENOMIC DNA]</scope>
    <source>
        <strain evidence="9">36N120E</strain>
    </source>
</reference>
<dbReference type="OrthoDB" id="307702at2759"/>
<dbReference type="GO" id="GO:0006412">
    <property type="term" value="P:translation"/>
    <property type="evidence" value="ECO:0007669"/>
    <property type="project" value="InterPro"/>
</dbReference>
<organism evidence="9 10">
    <name type="scientific">Pseudocohnilembus persalinus</name>
    <name type="common">Ciliate</name>
    <dbReference type="NCBI Taxonomy" id="266149"/>
    <lineage>
        <taxon>Eukaryota</taxon>
        <taxon>Sar</taxon>
        <taxon>Alveolata</taxon>
        <taxon>Ciliophora</taxon>
        <taxon>Intramacronucleata</taxon>
        <taxon>Oligohymenophorea</taxon>
        <taxon>Scuticociliatia</taxon>
        <taxon>Philasterida</taxon>
        <taxon>Pseudocohnilembidae</taxon>
        <taxon>Pseudocohnilembus</taxon>
    </lineage>
</organism>
<dbReference type="Gene3D" id="3.10.20.90">
    <property type="entry name" value="Phosphatidylinositol 3-kinase Catalytic Subunit, Chain A, domain 1"/>
    <property type="match status" value="1"/>
</dbReference>
<evidence type="ECO:0000313" key="10">
    <source>
        <dbReference type="Proteomes" id="UP000054937"/>
    </source>
</evidence>
<evidence type="ECO:0000259" key="8">
    <source>
        <dbReference type="PROSITE" id="PS50053"/>
    </source>
</evidence>
<dbReference type="Pfam" id="PF01599">
    <property type="entry name" value="Ribosomal_S27"/>
    <property type="match status" value="1"/>
</dbReference>
<evidence type="ECO:0000256" key="4">
    <source>
        <dbReference type="ARBA" id="ARBA00022833"/>
    </source>
</evidence>
<accession>A0A0V0QD96</accession>
<evidence type="ECO:0000256" key="7">
    <source>
        <dbReference type="SAM" id="MobiDB-lite"/>
    </source>
</evidence>
<dbReference type="SUPFAM" id="SSF54236">
    <property type="entry name" value="Ubiquitin-like"/>
    <property type="match status" value="1"/>
</dbReference>
<dbReference type="GO" id="GO:1990904">
    <property type="term" value="C:ribonucleoprotein complex"/>
    <property type="evidence" value="ECO:0007669"/>
    <property type="project" value="UniProtKB-KW"/>
</dbReference>
<comment type="caution">
    <text evidence="9">The sequence shown here is derived from an EMBL/GenBank/DDBJ whole genome shotgun (WGS) entry which is preliminary data.</text>
</comment>
<dbReference type="SMART" id="SM00213">
    <property type="entry name" value="UBQ"/>
    <property type="match status" value="1"/>
</dbReference>
<feature type="region of interest" description="Disordered" evidence="7">
    <location>
        <begin position="168"/>
        <end position="191"/>
    </location>
</feature>
<dbReference type="PROSITE" id="PS50053">
    <property type="entry name" value="UBIQUITIN_2"/>
    <property type="match status" value="1"/>
</dbReference>
<dbReference type="InterPro" id="IPR002906">
    <property type="entry name" value="Ribosomal_eS31"/>
</dbReference>
<evidence type="ECO:0000256" key="3">
    <source>
        <dbReference type="ARBA" id="ARBA00022499"/>
    </source>
</evidence>
<dbReference type="SMART" id="SM01402">
    <property type="entry name" value="Ribosomal_S27"/>
    <property type="match status" value="1"/>
</dbReference>
<dbReference type="InterPro" id="IPR029071">
    <property type="entry name" value="Ubiquitin-like_domsf"/>
</dbReference>
<dbReference type="EMBL" id="LDAU01000194">
    <property type="protein sequence ID" value="KRX00193.1"/>
    <property type="molecule type" value="Genomic_DNA"/>
</dbReference>
<name>A0A0V0QD96_PSEPJ</name>
<dbReference type="Pfam" id="PF00240">
    <property type="entry name" value="ubiquitin"/>
    <property type="match status" value="1"/>
</dbReference>
<dbReference type="InParanoid" id="A0A0V0QD96"/>
<dbReference type="Gene3D" id="6.20.50.180">
    <property type="match status" value="1"/>
</dbReference>
<evidence type="ECO:0000256" key="1">
    <source>
        <dbReference type="ARBA" id="ARBA00008373"/>
    </source>
</evidence>
<gene>
    <name evidence="9" type="ORF">PPERSA_10692</name>
</gene>
<dbReference type="FunCoup" id="A0A0V0QD96">
    <property type="interactions" value="187"/>
</dbReference>
<dbReference type="OMA" id="GVFMAFH"/>
<keyword evidence="5 9" id="KW-0689">Ribosomal protein</keyword>
<dbReference type="GO" id="GO:0005840">
    <property type="term" value="C:ribosome"/>
    <property type="evidence" value="ECO:0007669"/>
    <property type="project" value="UniProtKB-KW"/>
</dbReference>
<feature type="compositionally biased region" description="Low complexity" evidence="7">
    <location>
        <begin position="168"/>
        <end position="182"/>
    </location>
</feature>
<protein>
    <submittedName>
        <fullName evidence="9">Zinc-binding ribosomal protein</fullName>
    </submittedName>
</protein>
<dbReference type="InterPro" id="IPR000626">
    <property type="entry name" value="Ubiquitin-like_dom"/>
</dbReference>
<keyword evidence="3" id="KW-1017">Isopeptide bond</keyword>